<proteinExistence type="predicted"/>
<protein>
    <submittedName>
        <fullName evidence="2">Uncharacterized protein</fullName>
    </submittedName>
</protein>
<accession>A0A8S5LVY4</accession>
<name>A0A8S5LVY4_9CAUD</name>
<keyword evidence="1" id="KW-1133">Transmembrane helix</keyword>
<organism evidence="2">
    <name type="scientific">Myoviridae sp. ctplG2</name>
    <dbReference type="NCBI Taxonomy" id="2826700"/>
    <lineage>
        <taxon>Viruses</taxon>
        <taxon>Duplodnaviria</taxon>
        <taxon>Heunggongvirae</taxon>
        <taxon>Uroviricota</taxon>
        <taxon>Caudoviricetes</taxon>
    </lineage>
</organism>
<keyword evidence="1" id="KW-0812">Transmembrane</keyword>
<feature type="transmembrane region" description="Helical" evidence="1">
    <location>
        <begin position="204"/>
        <end position="222"/>
    </location>
</feature>
<keyword evidence="1" id="KW-0472">Membrane</keyword>
<dbReference type="EMBL" id="BK014753">
    <property type="protein sequence ID" value="DAD74182.1"/>
    <property type="molecule type" value="Genomic_DNA"/>
</dbReference>
<reference evidence="2" key="1">
    <citation type="journal article" date="2021" name="Proc. Natl. Acad. Sci. U.S.A.">
        <title>A Catalog of Tens of Thousands of Viruses from Human Metagenomes Reveals Hidden Associations with Chronic Diseases.</title>
        <authorList>
            <person name="Tisza M.J."/>
            <person name="Buck C.B."/>
        </authorList>
    </citation>
    <scope>NUCLEOTIDE SEQUENCE</scope>
    <source>
        <strain evidence="2">CtplG2</strain>
    </source>
</reference>
<evidence type="ECO:0000256" key="1">
    <source>
        <dbReference type="SAM" id="Phobius"/>
    </source>
</evidence>
<evidence type="ECO:0000313" key="2">
    <source>
        <dbReference type="EMBL" id="DAD74182.1"/>
    </source>
</evidence>
<sequence>MFLEEHAENKVFATQQLLYERQLSEYKKDLADYKKTYDKEYASEKNSIIQKQNNGGYGYYTVSMYVDCEYNHSVGNDWEYVTYINNDYVKDGSIIKCPTNAESEIYVECIEHDSIPDISTYTYYCTIDEDSSFCIHIYNTENRGRYTGNTAKHTFYYSFDRYINENSILARISKKLPDEPTEPKEPKREDIKLSSIQVLEQEPFIFIGFLAILILCIFRFRIEIIAKKELEKENLEKIRLEEQKKAEFLSLYGSKSTEELLSMSGAPNGVTIDDDGLPAKYIDGVNIYEVYTSYNGSKYHKKTCRYAVKGKPHNLVYVSKKILPCSLRHPIEDDLAWYKKYKEILALKKKYEES</sequence>